<sequence>MPAVPEIPQDIIDTIIDELATDPSTLSACALAARSFRSPSQKHMYETIKMDLSPGHPSHTSVHRLLDILTTNPLLGTSVKSLIVVLPHSNTEKLSGISRLFPRLRKIVITCSLVHEGGTSRWNAVAEELRVDLYRLMRSPSVEEISFHSIQGFPTRHLTTCGQLKAITLIDVEPDDSVESLVPPMPADTYTCPSPSVGQLRALHIQPWKRLSPFINHLTNPSSSLSLTRLREYRIELYKSSECFETFQTTSELIAGSLEKLTLEVYSLAYNATPVPFDLLSLKRLKALKVAIGWTTTPSLVWLQTFLETSIPPVHDLGTITFEFDWVSSEDDFWRHVDRVLVEAPSLAKVHLGLSFVSYGPKDLQWEGTFDLGVMRTLMPRLVARGSFTVHMNDVKLFTVPR</sequence>
<dbReference type="OrthoDB" id="2745898at2759"/>
<proteinExistence type="predicted"/>
<dbReference type="EMBL" id="LUEZ02000005">
    <property type="protein sequence ID" value="RDB30315.1"/>
    <property type="molecule type" value="Genomic_DNA"/>
</dbReference>
<organism evidence="1 2">
    <name type="scientific">Hypsizygus marmoreus</name>
    <name type="common">White beech mushroom</name>
    <name type="synonym">Agaricus marmoreus</name>
    <dbReference type="NCBI Taxonomy" id="39966"/>
    <lineage>
        <taxon>Eukaryota</taxon>
        <taxon>Fungi</taxon>
        <taxon>Dikarya</taxon>
        <taxon>Basidiomycota</taxon>
        <taxon>Agaricomycotina</taxon>
        <taxon>Agaricomycetes</taxon>
        <taxon>Agaricomycetidae</taxon>
        <taxon>Agaricales</taxon>
        <taxon>Tricholomatineae</taxon>
        <taxon>Lyophyllaceae</taxon>
        <taxon>Hypsizygus</taxon>
    </lineage>
</organism>
<evidence type="ECO:0008006" key="3">
    <source>
        <dbReference type="Google" id="ProtNLM"/>
    </source>
</evidence>
<reference evidence="1" key="1">
    <citation type="submission" date="2018-04" db="EMBL/GenBank/DDBJ databases">
        <title>Whole genome sequencing of Hypsizygus marmoreus.</title>
        <authorList>
            <person name="Choi I.-G."/>
            <person name="Min B."/>
            <person name="Kim J.-G."/>
            <person name="Kim S."/>
            <person name="Oh Y.-L."/>
            <person name="Kong W.-S."/>
            <person name="Park H."/>
            <person name="Jeong J."/>
            <person name="Song E.-S."/>
        </authorList>
    </citation>
    <scope>NUCLEOTIDE SEQUENCE [LARGE SCALE GENOMIC DNA]</scope>
    <source>
        <strain evidence="1">51987-8</strain>
    </source>
</reference>
<dbReference type="Proteomes" id="UP000076154">
    <property type="component" value="Unassembled WGS sequence"/>
</dbReference>
<protein>
    <recommendedName>
        <fullName evidence="3">F-box domain-containing protein</fullName>
    </recommendedName>
</protein>
<name>A0A369KCD5_HYPMA</name>
<dbReference type="AlphaFoldDB" id="A0A369KCD5"/>
<evidence type="ECO:0000313" key="2">
    <source>
        <dbReference type="Proteomes" id="UP000076154"/>
    </source>
</evidence>
<keyword evidence="2" id="KW-1185">Reference proteome</keyword>
<comment type="caution">
    <text evidence="1">The sequence shown here is derived from an EMBL/GenBank/DDBJ whole genome shotgun (WGS) entry which is preliminary data.</text>
</comment>
<evidence type="ECO:0000313" key="1">
    <source>
        <dbReference type="EMBL" id="RDB30315.1"/>
    </source>
</evidence>
<dbReference type="InParanoid" id="A0A369KCD5"/>
<accession>A0A369KCD5</accession>
<gene>
    <name evidence="1" type="ORF">Hypma_007071</name>
</gene>